<protein>
    <submittedName>
        <fullName evidence="2">Uncharacterized protein</fullName>
    </submittedName>
</protein>
<gene>
    <name evidence="2" type="ORF">H8S18_12520</name>
</gene>
<proteinExistence type="predicted"/>
<comment type="caution">
    <text evidence="2">The sequence shown here is derived from an EMBL/GenBank/DDBJ whole genome shotgun (WGS) entry which is preliminary data.</text>
</comment>
<evidence type="ECO:0000256" key="1">
    <source>
        <dbReference type="SAM" id="SignalP"/>
    </source>
</evidence>
<dbReference type="Proteomes" id="UP000606889">
    <property type="component" value="Unassembled WGS sequence"/>
</dbReference>
<name>A0ABR7EHB0_9FIRM</name>
<feature type="chain" id="PRO_5045046319" evidence="1">
    <location>
        <begin position="25"/>
        <end position="136"/>
    </location>
</feature>
<keyword evidence="1" id="KW-0732">Signal</keyword>
<evidence type="ECO:0000313" key="2">
    <source>
        <dbReference type="EMBL" id="MBC5649165.1"/>
    </source>
</evidence>
<organism evidence="2 3">
    <name type="scientific">Christensenella tenuis</name>
    <dbReference type="NCBI Taxonomy" id="2763033"/>
    <lineage>
        <taxon>Bacteria</taxon>
        <taxon>Bacillati</taxon>
        <taxon>Bacillota</taxon>
        <taxon>Clostridia</taxon>
        <taxon>Christensenellales</taxon>
        <taxon>Christensenellaceae</taxon>
        <taxon>Christensenella</taxon>
    </lineage>
</organism>
<keyword evidence="3" id="KW-1185">Reference proteome</keyword>
<sequence length="136" mass="14697">MKKPILGIAIAVTLLLGACALTPADHYDNFINDLDAVTRLQTGLQQMEGGGMTPYVTADMKTLGRELAVFSTEDTEIRQINENFISTARALRESMEIAEEDEEAAHALYEAAKTYFDTGLLMFSSLETSGGGRASG</sequence>
<dbReference type="PROSITE" id="PS51257">
    <property type="entry name" value="PROKAR_LIPOPROTEIN"/>
    <property type="match status" value="1"/>
</dbReference>
<dbReference type="EMBL" id="JACOON010000007">
    <property type="protein sequence ID" value="MBC5649165.1"/>
    <property type="molecule type" value="Genomic_DNA"/>
</dbReference>
<dbReference type="RefSeq" id="WP_186858615.1">
    <property type="nucleotide sequence ID" value="NZ_JACOON010000007.1"/>
</dbReference>
<feature type="signal peptide" evidence="1">
    <location>
        <begin position="1"/>
        <end position="24"/>
    </location>
</feature>
<evidence type="ECO:0000313" key="3">
    <source>
        <dbReference type="Proteomes" id="UP000606889"/>
    </source>
</evidence>
<accession>A0ABR7EHB0</accession>
<reference evidence="2 3" key="1">
    <citation type="submission" date="2020-08" db="EMBL/GenBank/DDBJ databases">
        <title>Genome public.</title>
        <authorList>
            <person name="Liu C."/>
            <person name="Sun Q."/>
        </authorList>
    </citation>
    <scope>NUCLEOTIDE SEQUENCE [LARGE SCALE GENOMIC DNA]</scope>
    <source>
        <strain evidence="2 3">NSJ-35</strain>
    </source>
</reference>